<accession>A0ABP0B981</accession>
<gene>
    <name evidence="3" type="ORF">SCUCBS95973_002690</name>
</gene>
<evidence type="ECO:0000313" key="4">
    <source>
        <dbReference type="Proteomes" id="UP001642405"/>
    </source>
</evidence>
<feature type="region of interest" description="Disordered" evidence="1">
    <location>
        <begin position="212"/>
        <end position="231"/>
    </location>
</feature>
<comment type="caution">
    <text evidence="3">The sequence shown here is derived from an EMBL/GenBank/DDBJ whole genome shotgun (WGS) entry which is preliminary data.</text>
</comment>
<protein>
    <recommendedName>
        <fullName evidence="5">Transmembrane protein</fullName>
    </recommendedName>
</protein>
<name>A0ABP0B981_9PEZI</name>
<dbReference type="EMBL" id="CAWUHB010000011">
    <property type="protein sequence ID" value="CAK7216101.1"/>
    <property type="molecule type" value="Genomic_DNA"/>
</dbReference>
<keyword evidence="4" id="KW-1185">Reference proteome</keyword>
<proteinExistence type="predicted"/>
<sequence length="326" mass="35531">MFTPTATGLMERRMTNISRAILPMVELSASAVARATDSIYYRGSCTFRDWSDGSNCPTICLTGSGISPHTNVGVIPCPGSETKWYCADGNMGKANCSSGAFIVSLPTRFLYHSWCFANADDTYVHLDTYIAVKQCDNSSANVPLAVGVTIGGTSIIAACVIGYFIWRRKTRDEPAVAESPPPRDMPDDEIMNAVLAGPLFRSASLLSRRPSKTNLNMMSGDEPPPPMPDTASILSSNRADSLRSGSLLSTFQHQQHQQHGYPQDRFGSDVVAMHSMRRTPPAGWHYHNGHPSTTEPIPEIPYDGRRLAPYHGVPILEHDGFSELPG</sequence>
<dbReference type="Proteomes" id="UP001642405">
    <property type="component" value="Unassembled WGS sequence"/>
</dbReference>
<keyword evidence="2" id="KW-0472">Membrane</keyword>
<feature type="transmembrane region" description="Helical" evidence="2">
    <location>
        <begin position="144"/>
        <end position="166"/>
    </location>
</feature>
<evidence type="ECO:0000313" key="3">
    <source>
        <dbReference type="EMBL" id="CAK7216101.1"/>
    </source>
</evidence>
<reference evidence="3 4" key="1">
    <citation type="submission" date="2024-01" db="EMBL/GenBank/DDBJ databases">
        <authorList>
            <person name="Allen C."/>
            <person name="Tagirdzhanova G."/>
        </authorList>
    </citation>
    <scope>NUCLEOTIDE SEQUENCE [LARGE SCALE GENOMIC DNA]</scope>
</reference>
<keyword evidence="2" id="KW-0812">Transmembrane</keyword>
<evidence type="ECO:0000256" key="2">
    <source>
        <dbReference type="SAM" id="Phobius"/>
    </source>
</evidence>
<keyword evidence="2" id="KW-1133">Transmembrane helix</keyword>
<evidence type="ECO:0000256" key="1">
    <source>
        <dbReference type="SAM" id="MobiDB-lite"/>
    </source>
</evidence>
<organism evidence="3 4">
    <name type="scientific">Sporothrix curviconia</name>
    <dbReference type="NCBI Taxonomy" id="1260050"/>
    <lineage>
        <taxon>Eukaryota</taxon>
        <taxon>Fungi</taxon>
        <taxon>Dikarya</taxon>
        <taxon>Ascomycota</taxon>
        <taxon>Pezizomycotina</taxon>
        <taxon>Sordariomycetes</taxon>
        <taxon>Sordariomycetidae</taxon>
        <taxon>Ophiostomatales</taxon>
        <taxon>Ophiostomataceae</taxon>
        <taxon>Sporothrix</taxon>
    </lineage>
</organism>
<evidence type="ECO:0008006" key="5">
    <source>
        <dbReference type="Google" id="ProtNLM"/>
    </source>
</evidence>